<keyword evidence="3" id="KW-1185">Reference proteome</keyword>
<dbReference type="RefSeq" id="WP_235682344.1">
    <property type="nucleotide sequence ID" value="NZ_AP022570.1"/>
</dbReference>
<evidence type="ECO:0000313" key="2">
    <source>
        <dbReference type="EMBL" id="BBX53755.1"/>
    </source>
</evidence>
<dbReference type="PANTHER" id="PTHR39441:SF1">
    <property type="entry name" value="DUF2252 DOMAIN-CONTAINING PROTEIN"/>
    <property type="match status" value="1"/>
</dbReference>
<organism evidence="2 3">
    <name type="scientific">Mycolicibacterium poriferae</name>
    <dbReference type="NCBI Taxonomy" id="39694"/>
    <lineage>
        <taxon>Bacteria</taxon>
        <taxon>Bacillati</taxon>
        <taxon>Actinomycetota</taxon>
        <taxon>Actinomycetes</taxon>
        <taxon>Mycobacteriales</taxon>
        <taxon>Mycobacteriaceae</taxon>
        <taxon>Mycolicibacterium</taxon>
    </lineage>
</organism>
<feature type="compositionally biased region" description="Basic and acidic residues" evidence="1">
    <location>
        <begin position="1"/>
        <end position="13"/>
    </location>
</feature>
<reference evidence="2 3" key="1">
    <citation type="journal article" date="2019" name="Emerg. Microbes Infect.">
        <title>Comprehensive subspecies identification of 175 nontuberculous mycobacteria species based on 7547 genomic profiles.</title>
        <authorList>
            <person name="Matsumoto Y."/>
            <person name="Kinjo T."/>
            <person name="Motooka D."/>
            <person name="Nabeya D."/>
            <person name="Jung N."/>
            <person name="Uechi K."/>
            <person name="Horii T."/>
            <person name="Iida T."/>
            <person name="Fujita J."/>
            <person name="Nakamura S."/>
        </authorList>
    </citation>
    <scope>NUCLEOTIDE SEQUENCE [LARGE SCALE GENOMIC DNA]</scope>
    <source>
        <strain evidence="2 3">JCM 12603</strain>
    </source>
</reference>
<sequence length="534" mass="59863">MDEKAATRDELHHTAKALGLDLPAKATKGEILEVLASPSARQEPDGHREDGHDGADDGAEETDAGGRVSARPDDVSSRDGQPRIASQMEAFRVLAQARAEGQMVPLPRMLTGNDRRMHVRQTIREDHQLRIARHNEEAFGKFDKLASSRFSFFRGTALLFYRDMAGDDSWMPTVLAAGDVHPENFGVMPNADNVPIFGINDYDEVFYAPFTWDLKRGATGFLIAADEIGDHGSGKRRKIARSFVRGYADKVNVYAADNTEESADLRRDNAPKLIADLFDDATSGGRAKWLTKKYYNENKTGFRASKKLVPITSRRDEFQELIDRYVAESELVVPPRAGTMRVKDVAERRGQGTASLGLVRYYVMIEGPHADASDDLLLEFKQARRSALDGLVPHSEHVVDGNADRVVHGQRVQLVSGDVFYGSIKHRGISFLVRERSWFRDDIDLDDLSFTKWCEYARICGEVLAQAHALSDESGLLDHDVEPDIVDAMGVPDLFVDDIVRYAEEADERCRRDHDGFRADHELGAFRRIDLVYR</sequence>
<dbReference type="EMBL" id="AP022570">
    <property type="protein sequence ID" value="BBX53755.1"/>
    <property type="molecule type" value="Genomic_DNA"/>
</dbReference>
<proteinExistence type="predicted"/>
<feature type="compositionally biased region" description="Basic and acidic residues" evidence="1">
    <location>
        <begin position="70"/>
        <end position="81"/>
    </location>
</feature>
<evidence type="ECO:0000256" key="1">
    <source>
        <dbReference type="SAM" id="MobiDB-lite"/>
    </source>
</evidence>
<evidence type="ECO:0008006" key="4">
    <source>
        <dbReference type="Google" id="ProtNLM"/>
    </source>
</evidence>
<gene>
    <name evidence="2" type="ORF">MPOR_47810</name>
</gene>
<evidence type="ECO:0000313" key="3">
    <source>
        <dbReference type="Proteomes" id="UP000466785"/>
    </source>
</evidence>
<feature type="region of interest" description="Disordered" evidence="1">
    <location>
        <begin position="1"/>
        <end position="81"/>
    </location>
</feature>
<dbReference type="Proteomes" id="UP000466785">
    <property type="component" value="Chromosome"/>
</dbReference>
<name>A0A6N4VFY8_9MYCO</name>
<dbReference type="KEGG" id="mpof:MPOR_47810"/>
<dbReference type="InterPro" id="IPR018721">
    <property type="entry name" value="DUF2252"/>
</dbReference>
<feature type="compositionally biased region" description="Basic and acidic residues" evidence="1">
    <location>
        <begin position="42"/>
        <end position="55"/>
    </location>
</feature>
<dbReference type="PANTHER" id="PTHR39441">
    <property type="entry name" value="DUF2252 DOMAIN-CONTAINING PROTEIN"/>
    <property type="match status" value="1"/>
</dbReference>
<protein>
    <recommendedName>
        <fullName evidence="4">DUF2252 domain-containing protein</fullName>
    </recommendedName>
</protein>
<dbReference type="Pfam" id="PF10009">
    <property type="entry name" value="DUF2252"/>
    <property type="match status" value="1"/>
</dbReference>
<dbReference type="AlphaFoldDB" id="A0A6N4VFY8"/>
<accession>A0A6N4VFY8</accession>